<feature type="region of interest" description="Disordered" evidence="1">
    <location>
        <begin position="38"/>
        <end position="71"/>
    </location>
</feature>
<dbReference type="AlphaFoldDB" id="A0A498SVU9"/>
<evidence type="ECO:0000313" key="2">
    <source>
        <dbReference type="EMBL" id="VBB32913.1"/>
    </source>
</evidence>
<organism evidence="2 3">
    <name type="scientific">Acanthocheilonema viteae</name>
    <name type="common">Filarial nematode worm</name>
    <name type="synonym">Dipetalonema viteae</name>
    <dbReference type="NCBI Taxonomy" id="6277"/>
    <lineage>
        <taxon>Eukaryota</taxon>
        <taxon>Metazoa</taxon>
        <taxon>Ecdysozoa</taxon>
        <taxon>Nematoda</taxon>
        <taxon>Chromadorea</taxon>
        <taxon>Rhabditida</taxon>
        <taxon>Spirurina</taxon>
        <taxon>Spiruromorpha</taxon>
        <taxon>Filarioidea</taxon>
        <taxon>Onchocercidae</taxon>
        <taxon>Acanthocheilonema</taxon>
    </lineage>
</organism>
<keyword evidence="3" id="KW-1185">Reference proteome</keyword>
<evidence type="ECO:0000313" key="3">
    <source>
        <dbReference type="Proteomes" id="UP000276991"/>
    </source>
</evidence>
<reference evidence="2 3" key="1">
    <citation type="submission" date="2018-08" db="EMBL/GenBank/DDBJ databases">
        <authorList>
            <person name="Laetsch R D."/>
            <person name="Stevens L."/>
            <person name="Kumar S."/>
            <person name="Blaxter L. M."/>
        </authorList>
    </citation>
    <scope>NUCLEOTIDE SEQUENCE [LARGE SCALE GENOMIC DNA]</scope>
</reference>
<feature type="compositionally biased region" description="Low complexity" evidence="1">
    <location>
        <begin position="47"/>
        <end position="71"/>
    </location>
</feature>
<evidence type="ECO:0000256" key="1">
    <source>
        <dbReference type="SAM" id="MobiDB-lite"/>
    </source>
</evidence>
<gene>
    <name evidence="2" type="ORF">NAV_LOCUS7704</name>
</gene>
<proteinExistence type="predicted"/>
<sequence>MVQTILLIRVGIEGSDAWEFLGGSNRIEEGTGSWKLLQQRGHRQAQHHQSSSSPSPSLSSSPSSSPLAPLIPAAIPMCTPFY</sequence>
<protein>
    <submittedName>
        <fullName evidence="2">Uncharacterized protein</fullName>
    </submittedName>
</protein>
<dbReference type="EMBL" id="UPTC01002016">
    <property type="protein sequence ID" value="VBB32913.1"/>
    <property type="molecule type" value="Genomic_DNA"/>
</dbReference>
<dbReference type="Proteomes" id="UP000276991">
    <property type="component" value="Unassembled WGS sequence"/>
</dbReference>
<accession>A0A498SVU9</accession>
<name>A0A498SVU9_ACAVI</name>